<evidence type="ECO:0000259" key="6">
    <source>
        <dbReference type="PROSITE" id="PS50937"/>
    </source>
</evidence>
<dbReference type="InterPro" id="IPR047057">
    <property type="entry name" value="MerR_fam"/>
</dbReference>
<evidence type="ECO:0000256" key="5">
    <source>
        <dbReference type="SAM" id="MobiDB-lite"/>
    </source>
</evidence>
<dbReference type="PROSITE" id="PS50937">
    <property type="entry name" value="HTH_MERR_2"/>
    <property type="match status" value="1"/>
</dbReference>
<dbReference type="GO" id="GO:0003677">
    <property type="term" value="F:DNA binding"/>
    <property type="evidence" value="ECO:0007669"/>
    <property type="project" value="UniProtKB-KW"/>
</dbReference>
<evidence type="ECO:0000256" key="1">
    <source>
        <dbReference type="ARBA" id="ARBA00022491"/>
    </source>
</evidence>
<dbReference type="Pfam" id="PF13411">
    <property type="entry name" value="MerR_1"/>
    <property type="match status" value="1"/>
</dbReference>
<dbReference type="Gene3D" id="1.10.1660.10">
    <property type="match status" value="1"/>
</dbReference>
<feature type="region of interest" description="Disordered" evidence="5">
    <location>
        <begin position="140"/>
        <end position="172"/>
    </location>
</feature>
<keyword evidence="4" id="KW-0804">Transcription</keyword>
<feature type="non-terminal residue" evidence="7">
    <location>
        <position position="1"/>
    </location>
</feature>
<dbReference type="EMBL" id="UINC01002547">
    <property type="protein sequence ID" value="SUZ97852.1"/>
    <property type="molecule type" value="Genomic_DNA"/>
</dbReference>
<gene>
    <name evidence="7" type="ORF">METZ01_LOCUS50706</name>
</gene>
<dbReference type="PANTHER" id="PTHR30204:SF69">
    <property type="entry name" value="MERR-FAMILY TRANSCRIPTIONAL REGULATOR"/>
    <property type="match status" value="1"/>
</dbReference>
<dbReference type="InterPro" id="IPR000551">
    <property type="entry name" value="MerR-type_HTH_dom"/>
</dbReference>
<proteinExistence type="predicted"/>
<dbReference type="AlphaFoldDB" id="A0A381S194"/>
<dbReference type="PANTHER" id="PTHR30204">
    <property type="entry name" value="REDOX-CYCLING DRUG-SENSING TRANSCRIPTIONAL ACTIVATOR SOXR"/>
    <property type="match status" value="1"/>
</dbReference>
<sequence>VRLKKTYSSREVAALTGLSARQLQWWDARKLLTSTVAPQRTAAGGFTERRYSPVELYELLVLADLRRHGFSVQKIRALLKTLKQQFDIRLYDAIRGGGDITLLTDGREVYARTLKGEFYNLLRAPSQPLLVLGEREDLKEFSTRARPRRSKKRLAARRNATKPTNKTKRQRS</sequence>
<organism evidence="7">
    <name type="scientific">marine metagenome</name>
    <dbReference type="NCBI Taxonomy" id="408172"/>
    <lineage>
        <taxon>unclassified sequences</taxon>
        <taxon>metagenomes</taxon>
        <taxon>ecological metagenomes</taxon>
    </lineage>
</organism>
<keyword evidence="3" id="KW-0238">DNA-binding</keyword>
<dbReference type="SUPFAM" id="SSF46955">
    <property type="entry name" value="Putative DNA-binding domain"/>
    <property type="match status" value="1"/>
</dbReference>
<protein>
    <recommendedName>
        <fullName evidence="6">HTH merR-type domain-containing protein</fullName>
    </recommendedName>
</protein>
<feature type="compositionally biased region" description="Basic residues" evidence="5">
    <location>
        <begin position="145"/>
        <end position="172"/>
    </location>
</feature>
<evidence type="ECO:0000256" key="2">
    <source>
        <dbReference type="ARBA" id="ARBA00023015"/>
    </source>
</evidence>
<reference evidence="7" key="1">
    <citation type="submission" date="2018-05" db="EMBL/GenBank/DDBJ databases">
        <authorList>
            <person name="Lanie J.A."/>
            <person name="Ng W.-L."/>
            <person name="Kazmierczak K.M."/>
            <person name="Andrzejewski T.M."/>
            <person name="Davidsen T.M."/>
            <person name="Wayne K.J."/>
            <person name="Tettelin H."/>
            <person name="Glass J.I."/>
            <person name="Rusch D."/>
            <person name="Podicherti R."/>
            <person name="Tsui H.-C.T."/>
            <person name="Winkler M.E."/>
        </authorList>
    </citation>
    <scope>NUCLEOTIDE SEQUENCE</scope>
</reference>
<evidence type="ECO:0000256" key="4">
    <source>
        <dbReference type="ARBA" id="ARBA00023163"/>
    </source>
</evidence>
<dbReference type="GO" id="GO:0003700">
    <property type="term" value="F:DNA-binding transcription factor activity"/>
    <property type="evidence" value="ECO:0007669"/>
    <property type="project" value="InterPro"/>
</dbReference>
<dbReference type="InterPro" id="IPR009061">
    <property type="entry name" value="DNA-bd_dom_put_sf"/>
</dbReference>
<accession>A0A381S194</accession>
<keyword evidence="1" id="KW-0678">Repressor</keyword>
<feature type="domain" description="HTH merR-type" evidence="6">
    <location>
        <begin position="6"/>
        <end position="81"/>
    </location>
</feature>
<evidence type="ECO:0000256" key="3">
    <source>
        <dbReference type="ARBA" id="ARBA00023125"/>
    </source>
</evidence>
<dbReference type="SMART" id="SM00422">
    <property type="entry name" value="HTH_MERR"/>
    <property type="match status" value="1"/>
</dbReference>
<keyword evidence="2" id="KW-0805">Transcription regulation</keyword>
<evidence type="ECO:0000313" key="7">
    <source>
        <dbReference type="EMBL" id="SUZ97852.1"/>
    </source>
</evidence>
<name>A0A381S194_9ZZZZ</name>